<dbReference type="InterPro" id="IPR011990">
    <property type="entry name" value="TPR-like_helical_dom_sf"/>
</dbReference>
<reference evidence="2" key="1">
    <citation type="journal article" date="2020" name="Stud. Mycol.">
        <title>101 Dothideomycetes genomes: a test case for predicting lifestyles and emergence of pathogens.</title>
        <authorList>
            <person name="Haridas S."/>
            <person name="Albert R."/>
            <person name="Binder M."/>
            <person name="Bloem J."/>
            <person name="Labutti K."/>
            <person name="Salamov A."/>
            <person name="Andreopoulos B."/>
            <person name="Baker S."/>
            <person name="Barry K."/>
            <person name="Bills G."/>
            <person name="Bluhm B."/>
            <person name="Cannon C."/>
            <person name="Castanera R."/>
            <person name="Culley D."/>
            <person name="Daum C."/>
            <person name="Ezra D."/>
            <person name="Gonzalez J."/>
            <person name="Henrissat B."/>
            <person name="Kuo A."/>
            <person name="Liang C."/>
            <person name="Lipzen A."/>
            <person name="Lutzoni F."/>
            <person name="Magnuson J."/>
            <person name="Mondo S."/>
            <person name="Nolan M."/>
            <person name="Ohm R."/>
            <person name="Pangilinan J."/>
            <person name="Park H.-J."/>
            <person name="Ramirez L."/>
            <person name="Alfaro M."/>
            <person name="Sun H."/>
            <person name="Tritt A."/>
            <person name="Yoshinaga Y."/>
            <person name="Zwiers L.-H."/>
            <person name="Turgeon B."/>
            <person name="Goodwin S."/>
            <person name="Spatafora J."/>
            <person name="Crous P."/>
            <person name="Grigoriev I."/>
        </authorList>
    </citation>
    <scope>NUCLEOTIDE SEQUENCE</scope>
    <source>
        <strain evidence="2">CBS 116005</strain>
    </source>
</reference>
<dbReference type="Proteomes" id="UP000799436">
    <property type="component" value="Unassembled WGS sequence"/>
</dbReference>
<feature type="compositionally biased region" description="Basic and acidic residues" evidence="1">
    <location>
        <begin position="598"/>
        <end position="618"/>
    </location>
</feature>
<dbReference type="OrthoDB" id="185373at2759"/>
<dbReference type="AlphaFoldDB" id="A0A6G1KW57"/>
<evidence type="ECO:0000313" key="3">
    <source>
        <dbReference type="Proteomes" id="UP000799436"/>
    </source>
</evidence>
<organism evidence="2 3">
    <name type="scientific">Teratosphaeria nubilosa</name>
    <dbReference type="NCBI Taxonomy" id="161662"/>
    <lineage>
        <taxon>Eukaryota</taxon>
        <taxon>Fungi</taxon>
        <taxon>Dikarya</taxon>
        <taxon>Ascomycota</taxon>
        <taxon>Pezizomycotina</taxon>
        <taxon>Dothideomycetes</taxon>
        <taxon>Dothideomycetidae</taxon>
        <taxon>Mycosphaerellales</taxon>
        <taxon>Teratosphaeriaceae</taxon>
        <taxon>Teratosphaeria</taxon>
    </lineage>
</organism>
<evidence type="ECO:0000256" key="1">
    <source>
        <dbReference type="SAM" id="MobiDB-lite"/>
    </source>
</evidence>
<sequence>MQTLWSRVAQTRGTCCCPQCLQAVQSVSRRATASATRKTPKFLTSSTLWYSGIFAAAATYDAAAKKQRREQWDQAIFEVKQDLARPVEASSPPEHRQVHGSTDAPQDTTVSQADEEGDLFKYVEPFQERPQWPTNTGPPLNIQQLPPQSLYASDVRKAHAALTRGVPKKLERTMLAVDEFQLWVFSALRGADGRYDEDVTSSISLEYRDKMIRPVEEAVNVRKRKREDIRRLRPEDAFLANWRRSDGDVALCCYNEDDAGTYQQTQRELNASLQQLFRLHARKTISTCSLLAKVIHNLHLSSAPPNLHTWNTLLLGFKQTDMPMLTKYTLAAIHTIVVRPNEITNIVALDHFREANECENFIYWIELMRGQYGGLMLAHSDTEITDENRITLKQGEEVGRLGKKKIYRLPYPTPNVFASIIKGVLKFSGFHSALSICEGMGHEGWGLCMSGLSPLLADCAERGDWDAGLAIWHQIQALKTRSTMRKGRHAFREEVIALESYAAMIKLCTKARQKSVFQDIWEQVNIVHPTKLKSLMAMLQPDKGIPEAPPLDALVDTVEAMPDENAVPEEIFSQDPINDGPAVELEIEDASHPQSHTLRQESKVTAHISERNRTDAHVDGAGTRAAHGLGGRRS</sequence>
<name>A0A6G1KW57_9PEZI</name>
<feature type="region of interest" description="Disordered" evidence="1">
    <location>
        <begin position="83"/>
        <end position="109"/>
    </location>
</feature>
<evidence type="ECO:0000313" key="2">
    <source>
        <dbReference type="EMBL" id="KAF2764913.1"/>
    </source>
</evidence>
<keyword evidence="3" id="KW-1185">Reference proteome</keyword>
<dbReference type="Gene3D" id="1.25.40.10">
    <property type="entry name" value="Tetratricopeptide repeat domain"/>
    <property type="match status" value="1"/>
</dbReference>
<gene>
    <name evidence="2" type="ORF">EJ03DRAFT_355357</name>
</gene>
<dbReference type="EMBL" id="ML995906">
    <property type="protein sequence ID" value="KAF2764913.1"/>
    <property type="molecule type" value="Genomic_DNA"/>
</dbReference>
<accession>A0A6G1KW57</accession>
<feature type="region of interest" description="Disordered" evidence="1">
    <location>
        <begin position="592"/>
        <end position="634"/>
    </location>
</feature>
<protein>
    <submittedName>
        <fullName evidence="2">Uncharacterized protein</fullName>
    </submittedName>
</protein>
<proteinExistence type="predicted"/>
<feature type="compositionally biased region" description="Polar residues" evidence="1">
    <location>
        <begin position="99"/>
        <end position="109"/>
    </location>
</feature>